<proteinExistence type="predicted"/>
<dbReference type="PANTHER" id="PTHR10890:SF3">
    <property type="entry name" value="CYSTEINE--TRNA LIGASE, CYTOPLASMIC"/>
    <property type="match status" value="1"/>
</dbReference>
<dbReference type="GO" id="GO:0006423">
    <property type="term" value="P:cysteinyl-tRNA aminoacylation"/>
    <property type="evidence" value="ECO:0007669"/>
    <property type="project" value="TreeGrafter"/>
</dbReference>
<dbReference type="STRING" id="1618434.UR52_C0008G0024"/>
<protein>
    <submittedName>
        <fullName evidence="9">Cysteine-tRNA ligase</fullName>
    </submittedName>
</protein>
<dbReference type="InterPro" id="IPR024909">
    <property type="entry name" value="Cys-tRNA/MSH_ligase"/>
</dbReference>
<sequence>MIRYSPWGIGFPGWHIECSAMSMKYLGDTLDIHTAGFDHISIHSPNEIAQSEGATGKTFVRYWIHNNFLNVENEKMSKSKGDFIKLEDVIGKGFSPMALRYLFLQTHYRQQCNFTWDALQAAQTAINQLNNLVSVIKSQVSQPERSILSNEKLDKVNNLRKKFKDVIRYDLNTPQALGILWEIVKSNIPPGDKYDLLMIGDEILGLNFKNITGDEGKLGKIPQEIVELAQKREKLRHENLWQDADLVRKEISDKGYTVEDSSNGPIVKLK</sequence>
<evidence type="ECO:0000313" key="9">
    <source>
        <dbReference type="EMBL" id="KKP59314.1"/>
    </source>
</evidence>
<dbReference type="Pfam" id="PF01406">
    <property type="entry name" value="tRNA-synt_1e"/>
    <property type="match status" value="1"/>
</dbReference>
<dbReference type="InterPro" id="IPR032678">
    <property type="entry name" value="tRNA-synt_1_cat_dom"/>
</dbReference>
<evidence type="ECO:0000256" key="5">
    <source>
        <dbReference type="ARBA" id="ARBA00022741"/>
    </source>
</evidence>
<gene>
    <name evidence="9" type="ORF">UR52_C0008G0024</name>
</gene>
<evidence type="ECO:0000256" key="2">
    <source>
        <dbReference type="ARBA" id="ARBA00011245"/>
    </source>
</evidence>
<feature type="domain" description="tRNA synthetases class I catalytic" evidence="8">
    <location>
        <begin position="5"/>
        <end position="123"/>
    </location>
</feature>
<dbReference type="SUPFAM" id="SSF52374">
    <property type="entry name" value="Nucleotidylyl transferase"/>
    <property type="match status" value="1"/>
</dbReference>
<dbReference type="PATRIC" id="fig|1618434.3.peg.342"/>
<dbReference type="SUPFAM" id="SSF47323">
    <property type="entry name" value="Anticodon-binding domain of a subclass of class I aminoacyl-tRNA synthetases"/>
    <property type="match status" value="1"/>
</dbReference>
<accession>A0A0G0AR20</accession>
<evidence type="ECO:0000256" key="6">
    <source>
        <dbReference type="ARBA" id="ARBA00022833"/>
    </source>
</evidence>
<evidence type="ECO:0000256" key="3">
    <source>
        <dbReference type="ARBA" id="ARBA00022598"/>
    </source>
</evidence>
<comment type="cofactor">
    <cofactor evidence="1">
        <name>Zn(2+)</name>
        <dbReference type="ChEBI" id="CHEBI:29105"/>
    </cofactor>
</comment>
<dbReference type="GO" id="GO:0005829">
    <property type="term" value="C:cytosol"/>
    <property type="evidence" value="ECO:0007669"/>
    <property type="project" value="TreeGrafter"/>
</dbReference>
<reference evidence="9 10" key="1">
    <citation type="journal article" date="2015" name="Nature">
        <title>rRNA introns, odd ribosomes, and small enigmatic genomes across a large radiation of phyla.</title>
        <authorList>
            <person name="Brown C.T."/>
            <person name="Hug L.A."/>
            <person name="Thomas B.C."/>
            <person name="Sharon I."/>
            <person name="Castelle C.J."/>
            <person name="Singh A."/>
            <person name="Wilkins M.J."/>
            <person name="Williams K.H."/>
            <person name="Banfield J.F."/>
        </authorList>
    </citation>
    <scope>NUCLEOTIDE SEQUENCE [LARGE SCALE GENOMIC DNA]</scope>
</reference>
<dbReference type="AlphaFoldDB" id="A0A0G0AR20"/>
<evidence type="ECO:0000256" key="1">
    <source>
        <dbReference type="ARBA" id="ARBA00001947"/>
    </source>
</evidence>
<keyword evidence="5" id="KW-0547">Nucleotide-binding</keyword>
<keyword evidence="6" id="KW-0862">Zinc</keyword>
<keyword evidence="4" id="KW-0479">Metal-binding</keyword>
<keyword evidence="7" id="KW-0067">ATP-binding</keyword>
<dbReference type="EMBL" id="LBPN01000008">
    <property type="protein sequence ID" value="KKP59314.1"/>
    <property type="molecule type" value="Genomic_DNA"/>
</dbReference>
<name>A0A0G0AR20_9BACT</name>
<evidence type="ECO:0000313" key="10">
    <source>
        <dbReference type="Proteomes" id="UP000034176"/>
    </source>
</evidence>
<comment type="subunit">
    <text evidence="2">Monomer.</text>
</comment>
<dbReference type="Proteomes" id="UP000034176">
    <property type="component" value="Unassembled WGS sequence"/>
</dbReference>
<organism evidence="9 10">
    <name type="scientific">Candidatus Gottesmanbacteria bacterium GW2011_GWA1_34_13</name>
    <dbReference type="NCBI Taxonomy" id="1618434"/>
    <lineage>
        <taxon>Bacteria</taxon>
        <taxon>Candidatus Gottesmaniibacteriota</taxon>
    </lineage>
</organism>
<dbReference type="InterPro" id="IPR014729">
    <property type="entry name" value="Rossmann-like_a/b/a_fold"/>
</dbReference>
<dbReference type="PANTHER" id="PTHR10890">
    <property type="entry name" value="CYSTEINYL-TRNA SYNTHETASE"/>
    <property type="match status" value="1"/>
</dbReference>
<dbReference type="Gene3D" id="3.40.50.620">
    <property type="entry name" value="HUPs"/>
    <property type="match status" value="1"/>
</dbReference>
<dbReference type="GO" id="GO:0004817">
    <property type="term" value="F:cysteine-tRNA ligase activity"/>
    <property type="evidence" value="ECO:0007669"/>
    <property type="project" value="TreeGrafter"/>
</dbReference>
<comment type="caution">
    <text evidence="9">The sequence shown here is derived from an EMBL/GenBank/DDBJ whole genome shotgun (WGS) entry which is preliminary data.</text>
</comment>
<dbReference type="GO" id="GO:0046872">
    <property type="term" value="F:metal ion binding"/>
    <property type="evidence" value="ECO:0007669"/>
    <property type="project" value="UniProtKB-KW"/>
</dbReference>
<evidence type="ECO:0000256" key="4">
    <source>
        <dbReference type="ARBA" id="ARBA00022723"/>
    </source>
</evidence>
<dbReference type="Gene3D" id="1.20.120.1910">
    <property type="entry name" value="Cysteine-tRNA ligase, C-terminal anti-codon recognition domain"/>
    <property type="match status" value="1"/>
</dbReference>
<evidence type="ECO:0000259" key="8">
    <source>
        <dbReference type="Pfam" id="PF01406"/>
    </source>
</evidence>
<dbReference type="GO" id="GO:0005524">
    <property type="term" value="F:ATP binding"/>
    <property type="evidence" value="ECO:0007669"/>
    <property type="project" value="UniProtKB-KW"/>
</dbReference>
<evidence type="ECO:0000256" key="7">
    <source>
        <dbReference type="ARBA" id="ARBA00022840"/>
    </source>
</evidence>
<dbReference type="InterPro" id="IPR009080">
    <property type="entry name" value="tRNAsynth_Ia_anticodon-bd"/>
</dbReference>
<keyword evidence="3 9" id="KW-0436">Ligase</keyword>